<evidence type="ECO:0000313" key="2">
    <source>
        <dbReference type="Proteomes" id="UP000198788"/>
    </source>
</evidence>
<accession>A0A1I6PPX8</accession>
<evidence type="ECO:0000313" key="1">
    <source>
        <dbReference type="EMBL" id="SFS42257.1"/>
    </source>
</evidence>
<dbReference type="RefSeq" id="WP_177221798.1">
    <property type="nucleotide sequence ID" value="NZ_FOZV01000002.1"/>
</dbReference>
<dbReference type="EMBL" id="FOZV01000002">
    <property type="protein sequence ID" value="SFS42257.1"/>
    <property type="molecule type" value="Genomic_DNA"/>
</dbReference>
<gene>
    <name evidence="1" type="ORF">SAMN05192570_1168</name>
</gene>
<dbReference type="AlphaFoldDB" id="A0A1I6PPX8"/>
<proteinExistence type="predicted"/>
<dbReference type="Gene3D" id="3.30.2000.20">
    <property type="match status" value="1"/>
</dbReference>
<dbReference type="Proteomes" id="UP000198788">
    <property type="component" value="Unassembled WGS sequence"/>
</dbReference>
<organism evidence="1 2">
    <name type="scientific">Brevundimonas viscosa</name>
    <dbReference type="NCBI Taxonomy" id="871741"/>
    <lineage>
        <taxon>Bacteria</taxon>
        <taxon>Pseudomonadati</taxon>
        <taxon>Pseudomonadota</taxon>
        <taxon>Alphaproteobacteria</taxon>
        <taxon>Caulobacterales</taxon>
        <taxon>Caulobacteraceae</taxon>
        <taxon>Brevundimonas</taxon>
    </lineage>
</organism>
<dbReference type="InterPro" id="IPR025395">
    <property type="entry name" value="Phage_tail_terminator-like"/>
</dbReference>
<dbReference type="Pfam" id="PF13554">
    <property type="entry name" value="Phage_tail_terminator_5"/>
    <property type="match status" value="1"/>
</dbReference>
<dbReference type="STRING" id="871741.SAMN05192570_1168"/>
<reference evidence="2" key="1">
    <citation type="submission" date="2016-10" db="EMBL/GenBank/DDBJ databases">
        <authorList>
            <person name="Varghese N."/>
            <person name="Submissions S."/>
        </authorList>
    </citation>
    <scope>NUCLEOTIDE SEQUENCE [LARGE SCALE GENOMIC DNA]</scope>
    <source>
        <strain evidence="2">CGMCC 1.10683</strain>
    </source>
</reference>
<name>A0A1I6PPX8_9CAUL</name>
<keyword evidence="2" id="KW-1185">Reference proteome</keyword>
<protein>
    <submittedName>
        <fullName evidence="1">Uncharacterized protein</fullName>
    </submittedName>
</protein>
<sequence length="134" mass="14323">MATAAEVAKALLARADSLTYGSPVMKKAMPDVAFTPETGKPYFRVDHFPNAPFWSGLKTGRIDQGLLQVTVVWPKGKGIVQASAAVDAVKAHFPKALVLIEGSARVKVGEPWHASPLQGDAWTETPVTIPWTAS</sequence>